<comment type="similarity">
    <text evidence="1">Belongs to the manganese catalase family.</text>
</comment>
<feature type="binding site" evidence="2">
    <location>
        <position position="136"/>
    </location>
    <ligand>
        <name>Mn(2+)</name>
        <dbReference type="ChEBI" id="CHEBI:29035"/>
        <label>1</label>
    </ligand>
</feature>
<dbReference type="InterPro" id="IPR012347">
    <property type="entry name" value="Ferritin-like"/>
</dbReference>
<evidence type="ECO:0000256" key="3">
    <source>
        <dbReference type="PIRSR" id="PIRSR607760-2"/>
    </source>
</evidence>
<dbReference type="EC" id="1.11.1.6" evidence="4"/>
<feature type="binding site" evidence="2">
    <location>
        <position position="65"/>
    </location>
    <ligand>
        <name>Mn(2+)</name>
        <dbReference type="ChEBI" id="CHEBI:29035"/>
        <label>1</label>
    </ligand>
</feature>
<feature type="binding site" evidence="2">
    <location>
        <position position="68"/>
    </location>
    <ligand>
        <name>Mn(2+)</name>
        <dbReference type="ChEBI" id="CHEBI:29035"/>
        <label>1</label>
    </ligand>
</feature>
<feature type="binding site" evidence="3">
    <location>
        <position position="60"/>
    </location>
    <ligand>
        <name>Ca(2+)</name>
        <dbReference type="ChEBI" id="CHEBI:29108"/>
    </ligand>
</feature>
<feature type="binding site" evidence="2">
    <location>
        <position position="35"/>
    </location>
    <ligand>
        <name>Mn(2+)</name>
        <dbReference type="ChEBI" id="CHEBI:29035"/>
        <label>1</label>
    </ligand>
</feature>
<accession>A0A1V4IDJ3</accession>
<dbReference type="Proteomes" id="UP000190080">
    <property type="component" value="Unassembled WGS sequence"/>
</dbReference>
<keyword evidence="2" id="KW-0464">Manganese</keyword>
<name>A0A1V4IDJ3_9CLOT</name>
<sequence length="199" mass="22454">MWAYEKKLEHPIKIRKPDPRMAKVIITQYGGPDGELAASLRYLSQRFSMITSEAIATLNDIGTEELAHLEMVGAIVHQLVEGASVEEIEAAGLGPYYADHDKAIYPVSADGVPFTAAYIQSKGDPITDLHEDMAAEQKARSTYEYLINMADDPDVIEPLKFLREREVVHFQRFGEALRIVQDYLQSPHLFTMPKPDFMK</sequence>
<dbReference type="RefSeq" id="WP_079427438.1">
    <property type="nucleotide sequence ID" value="NZ_MZGV01000065.1"/>
</dbReference>
<dbReference type="Pfam" id="PF05067">
    <property type="entry name" value="Mn_catalase"/>
    <property type="match status" value="1"/>
</dbReference>
<dbReference type="CDD" id="cd01051">
    <property type="entry name" value="Mn_catalase"/>
    <property type="match status" value="1"/>
</dbReference>
<organism evidence="4 5">
    <name type="scientific">Clostridium oryzae</name>
    <dbReference type="NCBI Taxonomy" id="1450648"/>
    <lineage>
        <taxon>Bacteria</taxon>
        <taxon>Bacillati</taxon>
        <taxon>Bacillota</taxon>
        <taxon>Clostridia</taxon>
        <taxon>Eubacteriales</taxon>
        <taxon>Clostridiaceae</taxon>
        <taxon>Clostridium</taxon>
    </lineage>
</organism>
<keyword evidence="5" id="KW-1185">Reference proteome</keyword>
<reference evidence="4 5" key="1">
    <citation type="submission" date="2017-03" db="EMBL/GenBank/DDBJ databases">
        <title>Genome sequence of Clostridium oryzae DSM 28571.</title>
        <authorList>
            <person name="Poehlein A."/>
            <person name="Daniel R."/>
        </authorList>
    </citation>
    <scope>NUCLEOTIDE SEQUENCE [LARGE SCALE GENOMIC DNA]</scope>
    <source>
        <strain evidence="4 5">DSM 28571</strain>
    </source>
</reference>
<dbReference type="InterPro" id="IPR039377">
    <property type="entry name" value="Mn_catalase_dom"/>
</dbReference>
<dbReference type="InterPro" id="IPR007760">
    <property type="entry name" value="Mn_catalase"/>
</dbReference>
<dbReference type="AlphaFoldDB" id="A0A1V4IDJ3"/>
<evidence type="ECO:0000256" key="2">
    <source>
        <dbReference type="PIRSR" id="PIRSR607760-1"/>
    </source>
</evidence>
<evidence type="ECO:0000313" key="5">
    <source>
        <dbReference type="Proteomes" id="UP000190080"/>
    </source>
</evidence>
<dbReference type="GO" id="GO:0046872">
    <property type="term" value="F:metal ion binding"/>
    <property type="evidence" value="ECO:0007669"/>
    <property type="project" value="UniProtKB-KW"/>
</dbReference>
<keyword evidence="4" id="KW-0560">Oxidoreductase</keyword>
<dbReference type="InterPro" id="IPR009078">
    <property type="entry name" value="Ferritin-like_SF"/>
</dbReference>
<protein>
    <submittedName>
        <fullName evidence="4">Putative manganese catalase</fullName>
        <ecNumber evidence="4">1.11.1.6</ecNumber>
    </submittedName>
</protein>
<dbReference type="STRING" id="1450648.CLORY_38040"/>
<proteinExistence type="inferred from homology"/>
<dbReference type="EMBL" id="MZGV01000065">
    <property type="protein sequence ID" value="OPJ58062.1"/>
    <property type="molecule type" value="Genomic_DNA"/>
</dbReference>
<keyword evidence="2" id="KW-0479">Metal-binding</keyword>
<keyword evidence="4" id="KW-0575">Peroxidase</keyword>
<keyword evidence="3" id="KW-0106">Calcium</keyword>
<comment type="caution">
    <text evidence="4">The sequence shown here is derived from an EMBL/GenBank/DDBJ whole genome shotgun (WGS) entry which is preliminary data.</text>
</comment>
<dbReference type="Gene3D" id="1.20.1260.10">
    <property type="match status" value="1"/>
</dbReference>
<comment type="cofactor">
    <cofactor evidence="2">
        <name>Mn(2+)</name>
        <dbReference type="ChEBI" id="CHEBI:29035"/>
    </cofactor>
    <text evidence="2">Binds 2 manganese ions per subunit.</text>
</comment>
<gene>
    <name evidence="4" type="primary">ydbD_2</name>
    <name evidence="4" type="ORF">CLORY_38040</name>
</gene>
<feature type="binding site" evidence="2">
    <location>
        <position position="169"/>
    </location>
    <ligand>
        <name>Mn(2+)</name>
        <dbReference type="ChEBI" id="CHEBI:29035"/>
        <label>1</label>
    </ligand>
</feature>
<dbReference type="SUPFAM" id="SSF47240">
    <property type="entry name" value="Ferritin-like"/>
    <property type="match status" value="1"/>
</dbReference>
<dbReference type="GO" id="GO:0004096">
    <property type="term" value="F:catalase activity"/>
    <property type="evidence" value="ECO:0007669"/>
    <property type="project" value="UniProtKB-EC"/>
</dbReference>
<dbReference type="OrthoDB" id="9800585at2"/>
<evidence type="ECO:0000313" key="4">
    <source>
        <dbReference type="EMBL" id="OPJ58062.1"/>
    </source>
</evidence>
<evidence type="ECO:0000256" key="1">
    <source>
        <dbReference type="ARBA" id="ARBA00007644"/>
    </source>
</evidence>
<comment type="cofactor">
    <cofactor evidence="3">
        <name>Ca(2+)</name>
        <dbReference type="ChEBI" id="CHEBI:29108"/>
    </cofactor>
    <text evidence="3">Binds 1 Ca(2+) ion per subunit.</text>
</comment>